<keyword evidence="6" id="KW-1185">Reference proteome</keyword>
<dbReference type="EMBL" id="JZDQ02000008">
    <property type="protein sequence ID" value="OIJ27443.1"/>
    <property type="molecule type" value="Genomic_DNA"/>
</dbReference>
<dbReference type="PRINTS" id="PR00778">
    <property type="entry name" value="HTHARSR"/>
</dbReference>
<evidence type="ECO:0000259" key="4">
    <source>
        <dbReference type="PROSITE" id="PS50987"/>
    </source>
</evidence>
<dbReference type="PANTHER" id="PTHR33154:SF12">
    <property type="entry name" value="TRANSCRIPTIONAL REGULATORY PROTEIN"/>
    <property type="match status" value="1"/>
</dbReference>
<evidence type="ECO:0000256" key="2">
    <source>
        <dbReference type="ARBA" id="ARBA00023125"/>
    </source>
</evidence>
<keyword evidence="1" id="KW-0805">Transcription regulation</keyword>
<dbReference type="Gene3D" id="1.10.10.10">
    <property type="entry name" value="Winged helix-like DNA-binding domain superfamily/Winged helix DNA-binding domain"/>
    <property type="match status" value="1"/>
</dbReference>
<gene>
    <name evidence="5" type="ORF">UG56_007040</name>
</gene>
<dbReference type="Proteomes" id="UP000033772">
    <property type="component" value="Unassembled WGS sequence"/>
</dbReference>
<dbReference type="InterPro" id="IPR001845">
    <property type="entry name" value="HTH_ArsR_DNA-bd_dom"/>
</dbReference>
<keyword evidence="3" id="KW-0804">Transcription</keyword>
<dbReference type="InterPro" id="IPR051081">
    <property type="entry name" value="HTH_MetalResp_TranReg"/>
</dbReference>
<evidence type="ECO:0000256" key="1">
    <source>
        <dbReference type="ARBA" id="ARBA00023015"/>
    </source>
</evidence>
<dbReference type="SMART" id="SM00418">
    <property type="entry name" value="HTH_ARSR"/>
    <property type="match status" value="1"/>
</dbReference>
<evidence type="ECO:0000313" key="5">
    <source>
        <dbReference type="EMBL" id="OIJ27443.1"/>
    </source>
</evidence>
<comment type="caution">
    <text evidence="5">The sequence shown here is derived from an EMBL/GenBank/DDBJ whole genome shotgun (WGS) entry which is preliminary data.</text>
</comment>
<dbReference type="AlphaFoldDB" id="A0A1J4N7E5"/>
<keyword evidence="2" id="KW-0238">DNA-binding</keyword>
<feature type="domain" description="HTH arsR-type" evidence="4">
    <location>
        <begin position="6"/>
        <end position="100"/>
    </location>
</feature>
<accession>A0A1J4N7E5</accession>
<dbReference type="PROSITE" id="PS50987">
    <property type="entry name" value="HTH_ARSR_2"/>
    <property type="match status" value="1"/>
</dbReference>
<dbReference type="CDD" id="cd00090">
    <property type="entry name" value="HTH_ARSR"/>
    <property type="match status" value="1"/>
</dbReference>
<dbReference type="Pfam" id="PF12840">
    <property type="entry name" value="HTH_20"/>
    <property type="match status" value="1"/>
</dbReference>
<dbReference type="PANTHER" id="PTHR33154">
    <property type="entry name" value="TRANSCRIPTIONAL REGULATOR, ARSR FAMILY"/>
    <property type="match status" value="1"/>
</dbReference>
<reference evidence="5" key="1">
    <citation type="submission" date="2016-10" db="EMBL/GenBank/DDBJ databases">
        <title>Draft Genome Sequence of Nocardioides luteus Strain BAFB, an Alkane-Degrading Bacterium Isolated from JP-7 Polluted Soil.</title>
        <authorList>
            <person name="Brown L."/>
            <person name="Ruiz O.N."/>
            <person name="Gunasekera T."/>
        </authorList>
    </citation>
    <scope>NUCLEOTIDE SEQUENCE [LARGE SCALE GENOMIC DNA]</scope>
    <source>
        <strain evidence="5">BAFB</strain>
    </source>
</reference>
<dbReference type="GO" id="GO:0003700">
    <property type="term" value="F:DNA-binding transcription factor activity"/>
    <property type="evidence" value="ECO:0007669"/>
    <property type="project" value="InterPro"/>
</dbReference>
<organism evidence="5 6">
    <name type="scientific">Nocardioides luteus</name>
    <dbReference type="NCBI Taxonomy" id="1844"/>
    <lineage>
        <taxon>Bacteria</taxon>
        <taxon>Bacillati</taxon>
        <taxon>Actinomycetota</taxon>
        <taxon>Actinomycetes</taxon>
        <taxon>Propionibacteriales</taxon>
        <taxon>Nocardioidaceae</taxon>
        <taxon>Nocardioides</taxon>
    </lineage>
</organism>
<name>A0A1J4N7E5_9ACTN</name>
<dbReference type="STRING" id="1844.UG56_007040"/>
<dbReference type="RefSeq" id="WP_045549600.1">
    <property type="nucleotide sequence ID" value="NZ_JZDQ02000008.1"/>
</dbReference>
<proteinExistence type="predicted"/>
<evidence type="ECO:0000313" key="6">
    <source>
        <dbReference type="Proteomes" id="UP000033772"/>
    </source>
</evidence>
<dbReference type="GO" id="GO:0003677">
    <property type="term" value="F:DNA binding"/>
    <property type="evidence" value="ECO:0007669"/>
    <property type="project" value="UniProtKB-KW"/>
</dbReference>
<evidence type="ECO:0000256" key="3">
    <source>
        <dbReference type="ARBA" id="ARBA00023163"/>
    </source>
</evidence>
<dbReference type="OrthoDB" id="4471357at2"/>
<dbReference type="SUPFAM" id="SSF46785">
    <property type="entry name" value="Winged helix' DNA-binding domain"/>
    <property type="match status" value="1"/>
</dbReference>
<dbReference type="InterPro" id="IPR036388">
    <property type="entry name" value="WH-like_DNA-bd_sf"/>
</dbReference>
<sequence>MSTDSRTPAADSDLQRALDAVGDPVRRSILRQLADADPWTIACGQFDLPVAKSTLTHHFRSLVDAGLLEQRDEGNRRMNRLVRDEFDRRFPGLLDLVLDQ</sequence>
<protein>
    <submittedName>
        <fullName evidence="5">Transcriptional regulator</fullName>
    </submittedName>
</protein>
<dbReference type="InterPro" id="IPR036390">
    <property type="entry name" value="WH_DNA-bd_sf"/>
</dbReference>
<dbReference type="InterPro" id="IPR011991">
    <property type="entry name" value="ArsR-like_HTH"/>
</dbReference>